<dbReference type="EMBL" id="CP036259">
    <property type="protein sequence ID" value="QDR80860.1"/>
    <property type="molecule type" value="Genomic_DNA"/>
</dbReference>
<dbReference type="GO" id="GO:0030288">
    <property type="term" value="C:outer membrane-bounded periplasmic space"/>
    <property type="evidence" value="ECO:0007669"/>
    <property type="project" value="TreeGrafter"/>
</dbReference>
<dbReference type="KEGG" id="sted:SPTER_21960"/>
<feature type="domain" description="Sporulation stage II protein D amidase enhancer LytB N-terminal" evidence="3">
    <location>
        <begin position="138"/>
        <end position="226"/>
    </location>
</feature>
<proteinExistence type="predicted"/>
<dbReference type="RefSeq" id="WP_170233237.1">
    <property type="nucleotide sequence ID" value="NZ_CP036259.1"/>
</dbReference>
<gene>
    <name evidence="4" type="ORF">SPTER_21960</name>
</gene>
<feature type="region of interest" description="Disordered" evidence="1">
    <location>
        <begin position="367"/>
        <end position="392"/>
    </location>
</feature>
<dbReference type="InterPro" id="IPR051922">
    <property type="entry name" value="Bact_Sporulation_Assoc"/>
</dbReference>
<dbReference type="InterPro" id="IPR013693">
    <property type="entry name" value="SpoIID/LytB_N"/>
</dbReference>
<feature type="chain" id="PRO_5038732396" evidence="2">
    <location>
        <begin position="26"/>
        <end position="452"/>
    </location>
</feature>
<dbReference type="PANTHER" id="PTHR30032:SF4">
    <property type="entry name" value="AMIDASE ENHANCER"/>
    <property type="match status" value="1"/>
</dbReference>
<accession>A0A517DU27</accession>
<reference evidence="4 5" key="1">
    <citation type="submission" date="2019-02" db="EMBL/GenBank/DDBJ databases">
        <title>Closed genome of Sporomusa termitida DSM 4440.</title>
        <authorList>
            <person name="Poehlein A."/>
            <person name="Daniel R."/>
        </authorList>
    </citation>
    <scope>NUCLEOTIDE SEQUENCE [LARGE SCALE GENOMIC DNA]</scope>
    <source>
        <strain evidence="4 5">DSM 4440</strain>
    </source>
</reference>
<dbReference type="GO" id="GO:0030435">
    <property type="term" value="P:sporulation resulting in formation of a cellular spore"/>
    <property type="evidence" value="ECO:0007669"/>
    <property type="project" value="InterPro"/>
</dbReference>
<sequence length="452" mass="48728">MPKFMLKWIMFVIFLLLPLAGYTHSADTGPEADVAFFEPSLRVGIVINQPSVQISAAANFDLTDSATGKVLFAFRAGDKVTIAAQEKTLSVNGAAVAAKGFGVVVRKNEALEAGEQLAQVNNRRYRGGLSIHRTAGQTGLTVVNTLPVEQYLYGVIKNEISPAWPLEAVKAQAVAARTYALANYNKHKADGFDVCSTTDCQVYGGRESEDPRSLAAVDATRGLVVKHSGKLITAYFHSSSGGYTENSENVWSTPLPYLRGVVGYDQNCPNFTWEKRLTAAEFNQAISKAGYNIGSLQAIELSPLAKPPVVGADRGISGRVKTVRLRGSNGSAEISGTQLRSMLELKSTLFDIRIPAAGAKALLPAVNADKKKRPSSRKKNRQAAPLDPNIRTLSGRPDEAVVITGSGWGHGIGLSQWGAKAMAEQAPPDNTEYFKDILQHYYQGVQVKKAYL</sequence>
<keyword evidence="5" id="KW-1185">Reference proteome</keyword>
<evidence type="ECO:0000259" key="3">
    <source>
        <dbReference type="Pfam" id="PF08486"/>
    </source>
</evidence>
<evidence type="ECO:0000256" key="2">
    <source>
        <dbReference type="SAM" id="SignalP"/>
    </source>
</evidence>
<feature type="signal peptide" evidence="2">
    <location>
        <begin position="1"/>
        <end position="25"/>
    </location>
</feature>
<evidence type="ECO:0000313" key="5">
    <source>
        <dbReference type="Proteomes" id="UP000320776"/>
    </source>
</evidence>
<keyword evidence="2" id="KW-0732">Signal</keyword>
<name>A0A517DU27_9FIRM</name>
<dbReference type="PANTHER" id="PTHR30032">
    <property type="entry name" value="N-ACETYLMURAMOYL-L-ALANINE AMIDASE-RELATED"/>
    <property type="match status" value="1"/>
</dbReference>
<feature type="compositionally biased region" description="Basic residues" evidence="1">
    <location>
        <begin position="370"/>
        <end position="381"/>
    </location>
</feature>
<dbReference type="AlphaFoldDB" id="A0A517DU27"/>
<evidence type="ECO:0000256" key="1">
    <source>
        <dbReference type="SAM" id="MobiDB-lite"/>
    </source>
</evidence>
<dbReference type="InterPro" id="IPR013486">
    <property type="entry name" value="SpoIID/LytB"/>
</dbReference>
<organism evidence="4 5">
    <name type="scientific">Sporomusa termitida</name>
    <dbReference type="NCBI Taxonomy" id="2377"/>
    <lineage>
        <taxon>Bacteria</taxon>
        <taxon>Bacillati</taxon>
        <taxon>Bacillota</taxon>
        <taxon>Negativicutes</taxon>
        <taxon>Selenomonadales</taxon>
        <taxon>Sporomusaceae</taxon>
        <taxon>Sporomusa</taxon>
    </lineage>
</organism>
<protein>
    <submittedName>
        <fullName evidence="4">SpoIID/LytB domain protein</fullName>
    </submittedName>
</protein>
<dbReference type="Proteomes" id="UP000320776">
    <property type="component" value="Chromosome"/>
</dbReference>
<evidence type="ECO:0000313" key="4">
    <source>
        <dbReference type="EMBL" id="QDR80860.1"/>
    </source>
</evidence>
<dbReference type="Pfam" id="PF08486">
    <property type="entry name" value="SpoIID"/>
    <property type="match status" value="1"/>
</dbReference>
<dbReference type="NCBIfam" id="TIGR02669">
    <property type="entry name" value="SpoIID_LytB"/>
    <property type="match status" value="1"/>
</dbReference>